<proteinExistence type="predicted"/>
<organism evidence="1 2">
    <name type="scientific">Sphaeroforma arctica JP610</name>
    <dbReference type="NCBI Taxonomy" id="667725"/>
    <lineage>
        <taxon>Eukaryota</taxon>
        <taxon>Ichthyosporea</taxon>
        <taxon>Ichthyophonida</taxon>
        <taxon>Sphaeroforma</taxon>
    </lineage>
</organism>
<dbReference type="Proteomes" id="UP000054560">
    <property type="component" value="Unassembled WGS sequence"/>
</dbReference>
<protein>
    <submittedName>
        <fullName evidence="1">Uncharacterized protein</fullName>
    </submittedName>
</protein>
<reference evidence="1 2" key="1">
    <citation type="submission" date="2011-02" db="EMBL/GenBank/DDBJ databases">
        <title>The Genome Sequence of Sphaeroforma arctica JP610.</title>
        <authorList>
            <consortium name="The Broad Institute Genome Sequencing Platform"/>
            <person name="Russ C."/>
            <person name="Cuomo C."/>
            <person name="Young S.K."/>
            <person name="Zeng Q."/>
            <person name="Gargeya S."/>
            <person name="Alvarado L."/>
            <person name="Berlin A."/>
            <person name="Chapman S.B."/>
            <person name="Chen Z."/>
            <person name="Freedman E."/>
            <person name="Gellesch M."/>
            <person name="Goldberg J."/>
            <person name="Griggs A."/>
            <person name="Gujja S."/>
            <person name="Heilman E."/>
            <person name="Heiman D."/>
            <person name="Howarth C."/>
            <person name="Mehta T."/>
            <person name="Neiman D."/>
            <person name="Pearson M."/>
            <person name="Roberts A."/>
            <person name="Saif S."/>
            <person name="Shea T."/>
            <person name="Shenoy N."/>
            <person name="Sisk P."/>
            <person name="Stolte C."/>
            <person name="Sykes S."/>
            <person name="White J."/>
            <person name="Yandava C."/>
            <person name="Burger G."/>
            <person name="Gray M.W."/>
            <person name="Holland P.W.H."/>
            <person name="King N."/>
            <person name="Lang F.B.F."/>
            <person name="Roger A.J."/>
            <person name="Ruiz-Trillo I."/>
            <person name="Haas B."/>
            <person name="Nusbaum C."/>
            <person name="Birren B."/>
        </authorList>
    </citation>
    <scope>NUCLEOTIDE SEQUENCE [LARGE SCALE GENOMIC DNA]</scope>
    <source>
        <strain evidence="1 2">JP610</strain>
    </source>
</reference>
<accession>A0A0L0FPP6</accession>
<evidence type="ECO:0000313" key="1">
    <source>
        <dbReference type="EMBL" id="KNC78684.1"/>
    </source>
</evidence>
<name>A0A0L0FPP6_9EUKA</name>
<dbReference type="EMBL" id="KQ242442">
    <property type="protein sequence ID" value="KNC78684.1"/>
    <property type="molecule type" value="Genomic_DNA"/>
</dbReference>
<dbReference type="RefSeq" id="XP_014152586.1">
    <property type="nucleotide sequence ID" value="XM_014297111.1"/>
</dbReference>
<gene>
    <name evidence="1" type="ORF">SARC_08894</name>
</gene>
<dbReference type="GeneID" id="25909398"/>
<sequence>MSEVVGSTPCPADFPFVYADGAYCCATVSAPAAESSEVVEEPVANAHVTIIEPEIVKAASDAAAAPEEISTLCLADFPYAYADGDYCSATGLYIFVNPEPIDKSSPSCQNNNFTSCPGSTNCENAFEGSVVTDAAPVAAPSEVVEEPVASA</sequence>
<keyword evidence="2" id="KW-1185">Reference proteome</keyword>
<dbReference type="AlphaFoldDB" id="A0A0L0FPP6"/>
<evidence type="ECO:0000313" key="2">
    <source>
        <dbReference type="Proteomes" id="UP000054560"/>
    </source>
</evidence>